<dbReference type="Proteomes" id="UP000887574">
    <property type="component" value="Unplaced"/>
</dbReference>
<accession>A0A915EGK4</accession>
<name>A0A915EGK4_9BILA</name>
<dbReference type="WBParaSite" id="jg5825">
    <property type="protein sequence ID" value="jg5825"/>
    <property type="gene ID" value="jg5825"/>
</dbReference>
<reference evidence="2" key="1">
    <citation type="submission" date="2022-11" db="UniProtKB">
        <authorList>
            <consortium name="WormBaseParasite"/>
        </authorList>
    </citation>
    <scope>IDENTIFICATION</scope>
</reference>
<evidence type="ECO:0000313" key="2">
    <source>
        <dbReference type="WBParaSite" id="jg5825"/>
    </source>
</evidence>
<protein>
    <submittedName>
        <fullName evidence="2">Uncharacterized protein</fullName>
    </submittedName>
</protein>
<organism evidence="1 2">
    <name type="scientific">Ditylenchus dipsaci</name>
    <dbReference type="NCBI Taxonomy" id="166011"/>
    <lineage>
        <taxon>Eukaryota</taxon>
        <taxon>Metazoa</taxon>
        <taxon>Ecdysozoa</taxon>
        <taxon>Nematoda</taxon>
        <taxon>Chromadorea</taxon>
        <taxon>Rhabditida</taxon>
        <taxon>Tylenchina</taxon>
        <taxon>Tylenchomorpha</taxon>
        <taxon>Sphaerularioidea</taxon>
        <taxon>Anguinidae</taxon>
        <taxon>Anguininae</taxon>
        <taxon>Ditylenchus</taxon>
    </lineage>
</organism>
<keyword evidence="1" id="KW-1185">Reference proteome</keyword>
<proteinExistence type="predicted"/>
<sequence length="134" mass="14615">MIAALGPGTLAQARSRGPMIAARGIAGNGRAQEMARLGSRARIKIENFSEQRALSGHIGQGFSDAEVARSQPAGLLRLIHLGERSLRYLTRVCGIVKAWNEISVKWLEAIIDAFLKRLTACIAKKEGHFEHLLT</sequence>
<dbReference type="AlphaFoldDB" id="A0A915EGK4"/>
<evidence type="ECO:0000313" key="1">
    <source>
        <dbReference type="Proteomes" id="UP000887574"/>
    </source>
</evidence>